<feature type="transmembrane region" description="Helical" evidence="6">
    <location>
        <begin position="2078"/>
        <end position="2096"/>
    </location>
</feature>
<dbReference type="InterPro" id="IPR028994">
    <property type="entry name" value="Integrin_alpha_N"/>
</dbReference>
<reference evidence="7 8" key="2">
    <citation type="journal article" date="2016" name="PeerJ">
        <title>Analysis of five complete genome sequences for members of the class Peribacteria in the recently recognized Peregrinibacteria bacterial phylum.</title>
        <authorList>
            <person name="Anantharaman K."/>
            <person name="Brown C.T."/>
            <person name="Burstein D."/>
            <person name="Castelle C.J."/>
            <person name="Probst A.J."/>
            <person name="Thomas B.C."/>
            <person name="Williams K.H."/>
            <person name="Banfield J.F."/>
        </authorList>
    </citation>
    <scope>NUCLEOTIDE SEQUENCE [LARGE SCALE GENOMIC DNA]</scope>
    <source>
        <strain evidence="7">RIFOXYD1_FULL_PER-ii_59_16</strain>
    </source>
</reference>
<keyword evidence="3" id="KW-1015">Disulfide bond</keyword>
<dbReference type="Proteomes" id="UP000069135">
    <property type="component" value="Chromosome"/>
</dbReference>
<dbReference type="KEGG" id="prf:PeribacterA2_1141"/>
<feature type="region of interest" description="Disordered" evidence="5">
    <location>
        <begin position="2012"/>
        <end position="2036"/>
    </location>
</feature>
<evidence type="ECO:0000256" key="5">
    <source>
        <dbReference type="SAM" id="MobiDB-lite"/>
    </source>
</evidence>
<dbReference type="SUPFAM" id="SSF69318">
    <property type="entry name" value="Integrin alpha N-terminal domain"/>
    <property type="match status" value="4"/>
</dbReference>
<keyword evidence="1" id="KW-0732">Signal</keyword>
<keyword evidence="6" id="KW-0472">Membrane</keyword>
<evidence type="ECO:0000256" key="4">
    <source>
        <dbReference type="ARBA" id="ARBA00023180"/>
    </source>
</evidence>
<accession>A0A0S1SJQ1</accession>
<dbReference type="GO" id="GO:0008305">
    <property type="term" value="C:integrin complex"/>
    <property type="evidence" value="ECO:0007669"/>
    <property type="project" value="InterPro"/>
</dbReference>
<gene>
    <name evidence="7" type="ORF">PeribacterD1_1141</name>
</gene>
<dbReference type="PATRIC" id="fig|1735161.3.peg.1115"/>
<evidence type="ECO:0000313" key="8">
    <source>
        <dbReference type="Proteomes" id="UP000069135"/>
    </source>
</evidence>
<dbReference type="STRING" id="1735162.PeribacterB2_1143"/>
<dbReference type="Pfam" id="PF13517">
    <property type="entry name" value="FG-GAP_3"/>
    <property type="match status" value="2"/>
</dbReference>
<dbReference type="InterPro" id="IPR013519">
    <property type="entry name" value="Int_alpha_beta-p"/>
</dbReference>
<dbReference type="EMBL" id="CP013065">
    <property type="protein sequence ID" value="ALM13799.1"/>
    <property type="molecule type" value="Genomic_DNA"/>
</dbReference>
<reference evidence="8" key="1">
    <citation type="submission" date="2015-10" db="EMBL/GenBank/DDBJ databases">
        <title>Analysis of five complete genome sequences for members of the class Peribacteria in the recently recognized Peregrinibacteria bacterial phylum.</title>
        <authorList>
            <person name="Anantharaman K."/>
            <person name="Brown C.T."/>
            <person name="Burstein D."/>
            <person name="Castelle C.J."/>
            <person name="Probst A.J."/>
            <person name="Thomas B.C."/>
            <person name="Williams K.H."/>
            <person name="Banfield J.F."/>
        </authorList>
    </citation>
    <scope>NUCLEOTIDE SEQUENCE [LARGE SCALE GENOMIC DNA]</scope>
</reference>
<dbReference type="InterPro" id="IPR013517">
    <property type="entry name" value="FG-GAP"/>
</dbReference>
<accession>A0A0S1SMB1</accession>
<keyword evidence="6" id="KW-1133">Transmembrane helix</keyword>
<dbReference type="PANTHER" id="PTHR46580:SF4">
    <property type="entry name" value="ATP_GTP-BINDING PROTEIN"/>
    <property type="match status" value="1"/>
</dbReference>
<dbReference type="SMART" id="SM00191">
    <property type="entry name" value="Int_alpha"/>
    <property type="match status" value="8"/>
</dbReference>
<keyword evidence="4" id="KW-0325">Glycoprotein</keyword>
<accession>A0A0S1SL54</accession>
<organism evidence="7 8">
    <name type="scientific">Candidatus Peribacter riflensis</name>
    <dbReference type="NCBI Taxonomy" id="1735162"/>
    <lineage>
        <taxon>Bacteria</taxon>
        <taxon>Candidatus Peregrinibacteriota</taxon>
        <taxon>Candidatus Peribacteria</taxon>
        <taxon>Candidatus Peribacterales</taxon>
        <taxon>Candidatus Peribacteraceae</taxon>
        <taxon>Candidatus Peribacter</taxon>
    </lineage>
</organism>
<keyword evidence="2" id="KW-0677">Repeat</keyword>
<dbReference type="GO" id="GO:0007155">
    <property type="term" value="P:cell adhesion"/>
    <property type="evidence" value="ECO:0007669"/>
    <property type="project" value="InterPro"/>
</dbReference>
<protein>
    <submittedName>
        <fullName evidence="7">Uncharacterized protein</fullName>
    </submittedName>
</protein>
<dbReference type="Gene3D" id="2.130.10.130">
    <property type="entry name" value="Integrin alpha, N-terminal"/>
    <property type="match status" value="5"/>
</dbReference>
<sequence>MILSSLRFRQIAILLALVVTGMLIGNFVGSGGRWQAQVAPPAVCGNSRCELGERRTLRIPSLPIFRTENDGEVIIGHAVSYAGDTDGNGAGDLLVVGTEADYGSYDSAARKKVWLVRMEQDGRMKSYSQIAGPEWGYQYAEGGFAAGVTLVQNPQGTPVYAVSSNENSYPNYTAIRFYDQSGGAMGTSGDGITNLPHHVLAGIGDIDGNGIGDLAVANQYADTPYGMGKITVVLLEANYSVKSTHVIASEGDGFGTDDLAMGGRSITALGDLDGDGLKEIAVGNGNTGGGEMGSVYILSLRADGSVADKRLLTPGSDFTLQGELNGFANSLAGVGDWNGDGVPDLAVLSYEYVEHPPLVGSHASPVIHILLLTAQKGVAGTQSFRYADLGAFAGAAVFGNGWPLAAMPDQDGDGKMELILGVPGDGSCGGQISNPQGAVHVILSRAMTACPGDCNFCPQLSYTPARSSRYFFTPGYSTLPPLASCGNSQCNAGEMNPVVLQGADANQPYVALSLFMGTKSLDTLGDFDGDGVDDLVLGGVTQNVAGVDRYGMNEVQIVRLNSNGTQKSVTRIYEGTSGLQTGDADGSYIGAIVASIGDLDADGVRDIAVSAFPQSRTPTSYAVWILLLRSDGTVKSARKIAAGQGGFTGSIAEKFGTALEGIGDFDGDGVPDLAVGDPGYSTYNTAKEGRVHLLMLNRNGTVKSSRTLWASSFTAVPNTSDMLRASHPYIRFGSAVAFLGDVHSDGRKFLAVGGGESVWTMAFNVDGSLNTVKRTQGTAVSPAGDQDGDGKTDLIISYSPDEPAEICPECEPTYDTAWAAYYSVLTDGTLEQLWNASYGSLYLPGGGGTWWGNLPGREVATIRDLDGDQKHEFIMLDSGSFTCRGSSHVGLAWLLFSGSLGPRCEADCASVNFCAVQQQAPVCGNGTAESGEQCGEPGLSCSTGQTCQNCLCVGGTSSSQQSLDGTWVNCPAGWACNKSLDSGVCNTRSLNPPPPGCTTEMGTTCGTAACSGTCSRMVCASSSSSSAVSVSVSCGNGIKDGSEQCESPAMRQTMTTGPRPGWVRHGDFNADGWQDLVTVNYSSDNANNSISVFLNRGDGTFFTKVDYPFTPQHQVLSIDVYDMNDDGKVDFIVRSGGKLRVLKGNGDGTFQSPASFLPGDPFTTGIGAAFGDFNEDGRTDVVTGITLSSGVQFFAGQGGGAFAAGVTAAGYPSHLHIVTADFDADGHTDVAFLPTNSGNDPSDATFEGSVQVLYGNGAGAFTAVPIPQPSSSVSNMMGFFVRDANLDGRPDLIVRGNGSVSTIWINNGNRTFQEKTTNGGPMGESRAFFDIDGDGKMDVITSAYSTGMGKQLEVHKGVGDGSFQNTASYVIPLPHSYTCLMTAIIGADFNRDGKLDMAVAHGNACQDNITNADAVSVFLSPCAPGQTCANCQCSGGVPVSSSSSSLPVVVSSSSHSSSASIIVGSSSSIAVASFCPNGVIEPAEQCEIGYACPTGSTCNSFCVCSGGASSSSSIVSSFPSSSLSSIPSSVSSAQSSVSIEVFCGNAVLEGTETCEANHPCPTGQLCMNCLCSTPSYCGDNVVNTEDGEQCESDPDCSQGEVCTLNCLCHAGTGGNCGNGTMEALEQCERNHPCGEGMQCQACLCVEVPRCGNNVRERGEQCETNVFCPVGSSCVNCLCQQGMDCGDGNLAAGEQCEKDSHCLEGQFCNMLACQCEGAGAGCGDGMLEGSEQCELGSPCQNFEESCDLSTCRCTTDPIISTCGNAMVDAGEDCDIGMPCGEGEICNFANCHCMSWATRCGDAQLSENEQCEIGLPCADLAQACDLSRCVCAALEPDASCGDGLVAVGEECEVGVPCPFGWSCNYSRCQCLNLPICGDGSQDAGEQCEVTLACSESGMMCDFSRCRCVGNLVACGNGVLDPGEQCDDGDTSAGDGCDARCQREWITMVGGTSICGNGIVELPEECDDSNVLSGDGCSGDCRLEIGGVIPNLDTPGLSISPEHAAGPTIQAGQMAQGGQIQPGGSAASSGVPSQGAGTGPETIVFPGQQGVISPFAQQSPAYYGSVIPPFAPVSGPVGSTGPAAVAVIAAGAASGWAWMRRRRR</sequence>
<dbReference type="InterPro" id="IPR000413">
    <property type="entry name" value="Integrin_alpha"/>
</dbReference>
<evidence type="ECO:0000256" key="2">
    <source>
        <dbReference type="ARBA" id="ARBA00022737"/>
    </source>
</evidence>
<dbReference type="PANTHER" id="PTHR46580">
    <property type="entry name" value="SENSOR KINASE-RELATED"/>
    <property type="match status" value="1"/>
</dbReference>
<evidence type="ECO:0000313" key="7">
    <source>
        <dbReference type="EMBL" id="ALM13799.1"/>
    </source>
</evidence>
<dbReference type="InterPro" id="IPR011936">
    <property type="entry name" value="Myxo_disulph_rpt"/>
</dbReference>
<proteinExistence type="predicted"/>
<accession>A0A0S1STZ2</accession>
<feature type="compositionally biased region" description="Low complexity" evidence="5">
    <location>
        <begin position="2012"/>
        <end position="2032"/>
    </location>
</feature>
<evidence type="ECO:0000256" key="6">
    <source>
        <dbReference type="SAM" id="Phobius"/>
    </source>
</evidence>
<name>A0A0S1SMB1_9BACT</name>
<accession>A0A0S1SWS5</accession>
<dbReference type="Pfam" id="PF01839">
    <property type="entry name" value="FG-GAP"/>
    <property type="match status" value="1"/>
</dbReference>
<dbReference type="NCBIfam" id="TIGR02232">
    <property type="entry name" value="myxo_disulf_rpt"/>
    <property type="match status" value="2"/>
</dbReference>
<dbReference type="PROSITE" id="PS51470">
    <property type="entry name" value="FG_GAP"/>
    <property type="match status" value="1"/>
</dbReference>
<dbReference type="Gene3D" id="2.30.30.100">
    <property type="match status" value="1"/>
</dbReference>
<evidence type="ECO:0000256" key="1">
    <source>
        <dbReference type="ARBA" id="ARBA00022729"/>
    </source>
</evidence>
<keyword evidence="6" id="KW-0812">Transmembrane</keyword>
<dbReference type="PRINTS" id="PR01185">
    <property type="entry name" value="INTEGRINA"/>
</dbReference>
<evidence type="ECO:0000256" key="3">
    <source>
        <dbReference type="ARBA" id="ARBA00023157"/>
    </source>
</evidence>